<proteinExistence type="predicted"/>
<organism evidence="2 3">
    <name type="scientific">Exophiala spinifera</name>
    <dbReference type="NCBI Taxonomy" id="91928"/>
    <lineage>
        <taxon>Eukaryota</taxon>
        <taxon>Fungi</taxon>
        <taxon>Dikarya</taxon>
        <taxon>Ascomycota</taxon>
        <taxon>Pezizomycotina</taxon>
        <taxon>Eurotiomycetes</taxon>
        <taxon>Chaetothyriomycetidae</taxon>
        <taxon>Chaetothyriales</taxon>
        <taxon>Herpotrichiellaceae</taxon>
        <taxon>Exophiala</taxon>
    </lineage>
</organism>
<feature type="region of interest" description="Disordered" evidence="1">
    <location>
        <begin position="328"/>
        <end position="362"/>
    </location>
</feature>
<dbReference type="AlphaFoldDB" id="A0A0D1ZB95"/>
<gene>
    <name evidence="2" type="ORF">PV08_11269</name>
</gene>
<dbReference type="EMBL" id="KN847500">
    <property type="protein sequence ID" value="KIW10307.1"/>
    <property type="molecule type" value="Genomic_DNA"/>
</dbReference>
<protein>
    <submittedName>
        <fullName evidence="2">Uncharacterized protein</fullName>
    </submittedName>
</protein>
<dbReference type="GeneID" id="27338352"/>
<feature type="compositionally biased region" description="Polar residues" evidence="1">
    <location>
        <begin position="251"/>
        <end position="263"/>
    </location>
</feature>
<dbReference type="RefSeq" id="XP_016230523.1">
    <property type="nucleotide sequence ID" value="XM_016385579.1"/>
</dbReference>
<keyword evidence="3" id="KW-1185">Reference proteome</keyword>
<feature type="region of interest" description="Disordered" evidence="1">
    <location>
        <begin position="232"/>
        <end position="263"/>
    </location>
</feature>
<evidence type="ECO:0000313" key="3">
    <source>
        <dbReference type="Proteomes" id="UP000053328"/>
    </source>
</evidence>
<evidence type="ECO:0000256" key="1">
    <source>
        <dbReference type="SAM" id="MobiDB-lite"/>
    </source>
</evidence>
<dbReference type="VEuPathDB" id="FungiDB:PV08_11269"/>
<reference evidence="2 3" key="1">
    <citation type="submission" date="2015-01" db="EMBL/GenBank/DDBJ databases">
        <title>The Genome Sequence of Exophiala spinifera CBS89968.</title>
        <authorList>
            <consortium name="The Broad Institute Genomics Platform"/>
            <person name="Cuomo C."/>
            <person name="de Hoog S."/>
            <person name="Gorbushina A."/>
            <person name="Stielow B."/>
            <person name="Teixiera M."/>
            <person name="Abouelleil A."/>
            <person name="Chapman S.B."/>
            <person name="Priest M."/>
            <person name="Young S.K."/>
            <person name="Wortman J."/>
            <person name="Nusbaum C."/>
            <person name="Birren B."/>
        </authorList>
    </citation>
    <scope>NUCLEOTIDE SEQUENCE [LARGE SCALE GENOMIC DNA]</scope>
    <source>
        <strain evidence="2 3">CBS 89968</strain>
    </source>
</reference>
<dbReference type="HOGENOM" id="CLU_609709_0_0_1"/>
<accession>A0A0D1ZB95</accession>
<name>A0A0D1ZB95_9EURO</name>
<evidence type="ECO:0000313" key="2">
    <source>
        <dbReference type="EMBL" id="KIW10307.1"/>
    </source>
</evidence>
<dbReference type="OrthoDB" id="4157504at2759"/>
<sequence>MSTTEATPTIHVLGVSSEDASGSLFSSLHEDAKSNASPQLRLHGRIAVVRTQDASFDQVNVQVHGAIRNKIGSKVAVERFSSSTEEFSVLDFKPAYSASSHRDTQSREEHLDFSCLVPTVSGRRSVHKRGGNNDAEEDKDDEVVGAGVVPATTTTRGHHRRHQHDGFIPSMSISGSTYVTRVTAIRDRHLVQGSCEVIYWLEAVFLDSRHNQNSRVVVRRLTCPVDISSPNTPLQVELSPSSSSSPDRCNKNTSTSAAGTSGIITQIAKPRAHPHSWTKSLRCLSSQSQPELSVTLSHTLGHIVSDSTRLATGCRRLSIPVSVNVGLPTHTRARPSPCPRQATRSLSSTTGGPGPGPTDSLKCSIKSQWYTRRSFNTEGSSRGAAGGVGPSIASDTVSTHKTTLVLPPLYREPDDDSTYTTSVDLNVLLPESSTVPSVSSDVLSVSHDLDLAIQFEFVDGSGVKTAYTADFRNLPVTLRMAELPQDVLTQCTFDDPLLGYVEDDVRYAPPPYIC</sequence>
<dbReference type="Proteomes" id="UP000053328">
    <property type="component" value="Unassembled WGS sequence"/>
</dbReference>